<protein>
    <recommendedName>
        <fullName evidence="3">POLO box domain-containing protein</fullName>
    </recommendedName>
</protein>
<gene>
    <name evidence="1" type="ORF">A6770_23730</name>
</gene>
<organism evidence="1 2">
    <name type="scientific">Nostoc minutum NIES-26</name>
    <dbReference type="NCBI Taxonomy" id="1844469"/>
    <lineage>
        <taxon>Bacteria</taxon>
        <taxon>Bacillati</taxon>
        <taxon>Cyanobacteriota</taxon>
        <taxon>Cyanophyceae</taxon>
        <taxon>Nostocales</taxon>
        <taxon>Nostocaceae</taxon>
        <taxon>Nostoc</taxon>
    </lineage>
</organism>
<dbReference type="SUPFAM" id="SSF50685">
    <property type="entry name" value="Barwin-like endoglucanases"/>
    <property type="match status" value="1"/>
</dbReference>
<reference evidence="1" key="1">
    <citation type="submission" date="2016-04" db="EMBL/GenBank/DDBJ databases">
        <authorList>
            <person name="Tabuchi Yagui T.R."/>
        </authorList>
    </citation>
    <scope>NUCLEOTIDE SEQUENCE [LARGE SCALE GENOMIC DNA]</scope>
    <source>
        <strain evidence="1">NIES-26</strain>
    </source>
</reference>
<evidence type="ECO:0008006" key="3">
    <source>
        <dbReference type="Google" id="ProtNLM"/>
    </source>
</evidence>
<sequence length="453" mass="51245">MSIQFNHKIRLTLGIATFLLVGFASSYLYNTQTKNKQLVQQHQAAQNLSFTQQENYNPPQSQVTPASTPTTRIPITNFQNSLIASQTSNENISKQNTPTSDKYAASVPVTYPVIDEWQKYKFSISGNKILTTGKLPSAKVNFNQTDLLTVLINTRKYFQDYSSEDPDIQRKGILGTQGVTVQDMLRTLDFMIVTLQEDIANQRTTRLQDPNFINSNFKVIKWSAYNPSNQKQDRLRITKYAVFTHPGSHKKTSTFNTPIYSLKETASNDKFYTRYTKQDVLSGIYEPGGKEFGKVQPLAYLTRDGLEEALMEGTVLINFTDGSQAFFNVDRNNGMSYVRGLKATAQKRYWYFKQVDAIKGYGYKIDAKISIKPGVTFAGDVLNIGLGKVIVIEHTQSGRKRLQMGVIADTGGAFLPNLYQLDFLAGIFQNKKDFQQHIRHLPEYATAYVLVKK</sequence>
<evidence type="ECO:0000313" key="1">
    <source>
        <dbReference type="EMBL" id="RCJ28476.1"/>
    </source>
</evidence>
<dbReference type="InterPro" id="IPR036908">
    <property type="entry name" value="RlpA-like_sf"/>
</dbReference>
<keyword evidence="2" id="KW-1185">Reference proteome</keyword>
<proteinExistence type="predicted"/>
<comment type="caution">
    <text evidence="1">The sequence shown here is derived from an EMBL/GenBank/DDBJ whole genome shotgun (WGS) entry which is preliminary data.</text>
</comment>
<dbReference type="AlphaFoldDB" id="A0A367QW91"/>
<accession>A0A367QW91</accession>
<dbReference type="EMBL" id="LXQD01000298">
    <property type="protein sequence ID" value="RCJ28476.1"/>
    <property type="molecule type" value="Genomic_DNA"/>
</dbReference>
<evidence type="ECO:0000313" key="2">
    <source>
        <dbReference type="Proteomes" id="UP000252107"/>
    </source>
</evidence>
<dbReference type="Proteomes" id="UP000252107">
    <property type="component" value="Unassembled WGS sequence"/>
</dbReference>
<name>A0A367QW91_9NOSO</name>